<name>A0A371H7F3_MUCPR</name>
<dbReference type="EMBL" id="QJKJ01003391">
    <property type="protein sequence ID" value="RDX98717.1"/>
    <property type="molecule type" value="Genomic_DNA"/>
</dbReference>
<feature type="non-terminal residue" evidence="2">
    <location>
        <position position="1"/>
    </location>
</feature>
<comment type="similarity">
    <text evidence="1">Belongs to the ARG7 family.</text>
</comment>
<dbReference type="Pfam" id="PF02519">
    <property type="entry name" value="Auxin_inducible"/>
    <property type="match status" value="1"/>
</dbReference>
<dbReference type="OrthoDB" id="660486at2759"/>
<dbReference type="STRING" id="157652.A0A371H7F3"/>
<evidence type="ECO:0000256" key="1">
    <source>
        <dbReference type="ARBA" id="ARBA00006974"/>
    </source>
</evidence>
<reference evidence="2" key="1">
    <citation type="submission" date="2018-05" db="EMBL/GenBank/DDBJ databases">
        <title>Draft genome of Mucuna pruriens seed.</title>
        <authorList>
            <person name="Nnadi N.E."/>
            <person name="Vos R."/>
            <person name="Hasami M.H."/>
            <person name="Devisetty U.K."/>
            <person name="Aguiy J.C."/>
        </authorList>
    </citation>
    <scope>NUCLEOTIDE SEQUENCE [LARGE SCALE GENOMIC DNA]</scope>
    <source>
        <strain evidence="2">JCA_2017</strain>
    </source>
</reference>
<organism evidence="2 3">
    <name type="scientific">Mucuna pruriens</name>
    <name type="common">Velvet bean</name>
    <name type="synonym">Dolichos pruriens</name>
    <dbReference type="NCBI Taxonomy" id="157652"/>
    <lineage>
        <taxon>Eukaryota</taxon>
        <taxon>Viridiplantae</taxon>
        <taxon>Streptophyta</taxon>
        <taxon>Embryophyta</taxon>
        <taxon>Tracheophyta</taxon>
        <taxon>Spermatophyta</taxon>
        <taxon>Magnoliopsida</taxon>
        <taxon>eudicotyledons</taxon>
        <taxon>Gunneridae</taxon>
        <taxon>Pentapetalae</taxon>
        <taxon>rosids</taxon>
        <taxon>fabids</taxon>
        <taxon>Fabales</taxon>
        <taxon>Fabaceae</taxon>
        <taxon>Papilionoideae</taxon>
        <taxon>50 kb inversion clade</taxon>
        <taxon>NPAAA clade</taxon>
        <taxon>indigoferoid/millettioid clade</taxon>
        <taxon>Phaseoleae</taxon>
        <taxon>Mucuna</taxon>
    </lineage>
</organism>
<sequence length="151" mass="17059">MDGGSKKKNNKKKKEGLMTKTWERCKSLGRGRKEWWGLSRSKSWAGPSHVGPSPEGCFSVYVGPQKQRFVIKTEYANHPLFKMLLEEAESEYGYNSQGPLALPCDVDVFNKVLTEMDYYSKQTPQGCACVRSPSAYRLLRTSSMLAINPIQ</sequence>
<keyword evidence="3" id="KW-1185">Reference proteome</keyword>
<dbReference type="GO" id="GO:0009733">
    <property type="term" value="P:response to auxin"/>
    <property type="evidence" value="ECO:0007669"/>
    <property type="project" value="InterPro"/>
</dbReference>
<gene>
    <name evidence="2" type="primary">SAUR71</name>
    <name evidence="2" type="ORF">CR513_18323</name>
</gene>
<evidence type="ECO:0000313" key="2">
    <source>
        <dbReference type="EMBL" id="RDX98717.1"/>
    </source>
</evidence>
<dbReference type="PANTHER" id="PTHR31374:SF118">
    <property type="entry name" value="OS01G0924966 PROTEIN"/>
    <property type="match status" value="1"/>
</dbReference>
<evidence type="ECO:0000313" key="3">
    <source>
        <dbReference type="Proteomes" id="UP000257109"/>
    </source>
</evidence>
<dbReference type="AlphaFoldDB" id="A0A371H7F3"/>
<dbReference type="PANTHER" id="PTHR31374">
    <property type="entry name" value="AUXIN-INDUCED PROTEIN-LIKE-RELATED"/>
    <property type="match status" value="1"/>
</dbReference>
<accession>A0A371H7F3</accession>
<dbReference type="Proteomes" id="UP000257109">
    <property type="component" value="Unassembled WGS sequence"/>
</dbReference>
<protein>
    <submittedName>
        <fullName evidence="2">Auxin-responsive protein SAUR71</fullName>
    </submittedName>
</protein>
<proteinExistence type="inferred from homology"/>
<comment type="caution">
    <text evidence="2">The sequence shown here is derived from an EMBL/GenBank/DDBJ whole genome shotgun (WGS) entry which is preliminary data.</text>
</comment>
<dbReference type="InterPro" id="IPR003676">
    <property type="entry name" value="SAUR_fam"/>
</dbReference>